<name>A0A433WLT4_9BACT</name>
<protein>
    <submittedName>
        <fullName evidence="2">Uncharacterized protein</fullName>
    </submittedName>
</protein>
<dbReference type="EMBL" id="RIAR02000001">
    <property type="protein sequence ID" value="NSL86352.1"/>
    <property type="molecule type" value="Genomic_DNA"/>
</dbReference>
<dbReference type="AlphaFoldDB" id="A0A433WLT4"/>
<gene>
    <name evidence="2" type="ORF">ECE50_005905</name>
</gene>
<evidence type="ECO:0000256" key="1">
    <source>
        <dbReference type="SAM" id="MobiDB-lite"/>
    </source>
</evidence>
<proteinExistence type="predicted"/>
<organism evidence="2 3">
    <name type="scientific">Chitinophaga solisilvae</name>
    <dbReference type="NCBI Taxonomy" id="1233460"/>
    <lineage>
        <taxon>Bacteria</taxon>
        <taxon>Pseudomonadati</taxon>
        <taxon>Bacteroidota</taxon>
        <taxon>Chitinophagia</taxon>
        <taxon>Chitinophagales</taxon>
        <taxon>Chitinophagaceae</taxon>
        <taxon>Chitinophaga</taxon>
    </lineage>
</organism>
<sequence>MIEIRELYIKAVIDTGGPKGGAAPAGAATPETPAGSAPPPDDLIALCVEKVMEILKDKQER</sequence>
<feature type="compositionally biased region" description="Low complexity" evidence="1">
    <location>
        <begin position="21"/>
        <end position="35"/>
    </location>
</feature>
<accession>A0A433WLT4</accession>
<dbReference type="Proteomes" id="UP000281028">
    <property type="component" value="Unassembled WGS sequence"/>
</dbReference>
<comment type="caution">
    <text evidence="2">The sequence shown here is derived from an EMBL/GenBank/DDBJ whole genome shotgun (WGS) entry which is preliminary data.</text>
</comment>
<keyword evidence="3" id="KW-1185">Reference proteome</keyword>
<dbReference type="InterPro" id="IPR045459">
    <property type="entry name" value="DUF5908"/>
</dbReference>
<evidence type="ECO:0000313" key="2">
    <source>
        <dbReference type="EMBL" id="NSL86352.1"/>
    </source>
</evidence>
<reference evidence="2" key="1">
    <citation type="submission" date="2020-05" db="EMBL/GenBank/DDBJ databases">
        <title>Chitinophaga laudate sp. nov., isolated from a tropical peat swamp.</title>
        <authorList>
            <person name="Goh C.B.S."/>
            <person name="Lee M.S."/>
            <person name="Parimannan S."/>
            <person name="Pasbakhsh P."/>
            <person name="Yule C.M."/>
            <person name="Rajandas H."/>
            <person name="Loke S."/>
            <person name="Croft L."/>
            <person name="Tan J.B.L."/>
        </authorList>
    </citation>
    <scope>NUCLEOTIDE SEQUENCE</scope>
    <source>
        <strain evidence="2">Mgbs1</strain>
    </source>
</reference>
<evidence type="ECO:0000313" key="3">
    <source>
        <dbReference type="Proteomes" id="UP000281028"/>
    </source>
</evidence>
<feature type="region of interest" description="Disordered" evidence="1">
    <location>
        <begin position="15"/>
        <end position="41"/>
    </location>
</feature>
<dbReference type="RefSeq" id="WP_127035832.1">
    <property type="nucleotide sequence ID" value="NZ_JAABOK010000020.1"/>
</dbReference>
<dbReference type="Pfam" id="PF19265">
    <property type="entry name" value="DUF5908"/>
    <property type="match status" value="1"/>
</dbReference>